<comment type="caution">
    <text evidence="1">The sequence shown here is derived from an EMBL/GenBank/DDBJ whole genome shotgun (WGS) entry which is preliminary data.</text>
</comment>
<evidence type="ECO:0000313" key="1">
    <source>
        <dbReference type="EMBL" id="KRL64931.1"/>
    </source>
</evidence>
<gene>
    <name evidence="1" type="ORF">FC85_GL000721</name>
</gene>
<sequence length="198" mass="22486">MTTINDQTLSLDDVEPENSYVNCHMTVSNELIRINDVVFDHCQFDQTNFDRGDWGYVTFKGVNLLNTTFHESYFAHCQFINSQLMGADFSIGTRIKNSRIEDSNLQYANFSETKIENSRFVNSNLNETSFQAVTVKKTLEFDGSQINEIDFLDTKLKGVDLSKAKFETLIITPENIKGLKINVWQAGQLMAMLGVVVS</sequence>
<dbReference type="STRING" id="1423739.FC85_GL000721"/>
<proteinExistence type="predicted"/>
<evidence type="ECO:0000313" key="2">
    <source>
        <dbReference type="Proteomes" id="UP000052013"/>
    </source>
</evidence>
<dbReference type="SUPFAM" id="SSF141571">
    <property type="entry name" value="Pentapeptide repeat-like"/>
    <property type="match status" value="1"/>
</dbReference>
<reference evidence="1 2" key="1">
    <citation type="journal article" date="2015" name="Genome Announc.">
        <title>Expanding the biotechnology potential of lactobacilli through comparative genomics of 213 strains and associated genera.</title>
        <authorList>
            <person name="Sun Z."/>
            <person name="Harris H.M."/>
            <person name="McCann A."/>
            <person name="Guo C."/>
            <person name="Argimon S."/>
            <person name="Zhang W."/>
            <person name="Yang X."/>
            <person name="Jeffery I.B."/>
            <person name="Cooney J.C."/>
            <person name="Kagawa T.F."/>
            <person name="Liu W."/>
            <person name="Song Y."/>
            <person name="Salvetti E."/>
            <person name="Wrobel A."/>
            <person name="Rasinkangas P."/>
            <person name="Parkhill J."/>
            <person name="Rea M.C."/>
            <person name="O'Sullivan O."/>
            <person name="Ritari J."/>
            <person name="Douillard F.P."/>
            <person name="Paul Ross R."/>
            <person name="Yang R."/>
            <person name="Briner A.E."/>
            <person name="Felis G.E."/>
            <person name="de Vos W.M."/>
            <person name="Barrangou R."/>
            <person name="Klaenhammer T.R."/>
            <person name="Caufield P.W."/>
            <person name="Cui Y."/>
            <person name="Zhang H."/>
            <person name="O'Toole P.W."/>
        </authorList>
    </citation>
    <scope>NUCLEOTIDE SEQUENCE [LARGE SCALE GENOMIC DNA]</scope>
    <source>
        <strain evidence="1 2">DSM 14421</strain>
    </source>
</reference>
<accession>A0A0R1SGN8</accession>
<dbReference type="RefSeq" id="WP_057865177.1">
    <property type="nucleotide sequence ID" value="NZ_AZEY01000079.1"/>
</dbReference>
<dbReference type="PATRIC" id="fig|1423739.3.peg.753"/>
<dbReference type="PANTHER" id="PTHR42999">
    <property type="entry name" value="ANTIBIOTIC RESISTANCE PROTEIN MCBG"/>
    <property type="match status" value="1"/>
</dbReference>
<organism evidence="1 2">
    <name type="scientific">Lentilactobacillus diolivorans DSM 14421</name>
    <dbReference type="NCBI Taxonomy" id="1423739"/>
    <lineage>
        <taxon>Bacteria</taxon>
        <taxon>Bacillati</taxon>
        <taxon>Bacillota</taxon>
        <taxon>Bacilli</taxon>
        <taxon>Lactobacillales</taxon>
        <taxon>Lactobacillaceae</taxon>
        <taxon>Lentilactobacillus</taxon>
    </lineage>
</organism>
<dbReference type="AlphaFoldDB" id="A0A0R1SGN8"/>
<name>A0A0R1SGN8_9LACO</name>
<protein>
    <submittedName>
        <fullName evidence="1">Pentapeptide repeat-containing protein</fullName>
    </submittedName>
</protein>
<dbReference type="Gene3D" id="2.160.20.80">
    <property type="entry name" value="E3 ubiquitin-protein ligase SopA"/>
    <property type="match status" value="1"/>
</dbReference>
<dbReference type="InterPro" id="IPR052949">
    <property type="entry name" value="PA_immunity-related"/>
</dbReference>
<dbReference type="Proteomes" id="UP000052013">
    <property type="component" value="Unassembled WGS sequence"/>
</dbReference>
<dbReference type="EMBL" id="AZEY01000079">
    <property type="protein sequence ID" value="KRL64931.1"/>
    <property type="molecule type" value="Genomic_DNA"/>
</dbReference>
<dbReference type="InterPro" id="IPR001646">
    <property type="entry name" value="5peptide_repeat"/>
</dbReference>
<dbReference type="Pfam" id="PF13599">
    <property type="entry name" value="Pentapeptide_4"/>
    <property type="match status" value="1"/>
</dbReference>
<dbReference type="PANTHER" id="PTHR42999:SF1">
    <property type="entry name" value="PENTAPEPTIDE REPEAT-CONTAINING PROTEIN"/>
    <property type="match status" value="1"/>
</dbReference>